<dbReference type="PANTHER" id="PTHR11727:SF7">
    <property type="entry name" value="DIMETHYLADENOSINE TRANSFERASE-RELATED"/>
    <property type="match status" value="1"/>
</dbReference>
<feature type="domain" description="Ribosomal RNA adenine methylase transferase N-terminal" evidence="9">
    <location>
        <begin position="20"/>
        <end position="191"/>
    </location>
</feature>
<dbReference type="InterPro" id="IPR011530">
    <property type="entry name" value="rRNA_adenine_dimethylase"/>
</dbReference>
<dbReference type="PANTHER" id="PTHR11727">
    <property type="entry name" value="DIMETHYLADENOSINE TRANSFERASE"/>
    <property type="match status" value="1"/>
</dbReference>
<dbReference type="HOGENOM" id="CLU_041220_0_1_10"/>
<organism evidence="10 11">
    <name type="scientific">Porphyromonas catoniae F0037</name>
    <dbReference type="NCBI Taxonomy" id="1127696"/>
    <lineage>
        <taxon>Bacteria</taxon>
        <taxon>Pseudomonadati</taxon>
        <taxon>Bacteroidota</taxon>
        <taxon>Bacteroidia</taxon>
        <taxon>Bacteroidales</taxon>
        <taxon>Porphyromonadaceae</taxon>
        <taxon>Porphyromonas</taxon>
    </lineage>
</organism>
<accession>L1NI68</accession>
<keyword evidence="6 7" id="KW-0694">RNA-binding</keyword>
<dbReference type="SMART" id="SM00650">
    <property type="entry name" value="rADc"/>
    <property type="match status" value="1"/>
</dbReference>
<evidence type="ECO:0000313" key="11">
    <source>
        <dbReference type="Proteomes" id="UP000010408"/>
    </source>
</evidence>
<dbReference type="EC" id="2.1.1.182" evidence="7"/>
<feature type="binding site" evidence="7 8">
    <location>
        <position position="13"/>
    </location>
    <ligand>
        <name>S-adenosyl-L-methionine</name>
        <dbReference type="ChEBI" id="CHEBI:59789"/>
    </ligand>
</feature>
<comment type="function">
    <text evidence="7">Specifically dimethylates two adjacent adenosines (A1518 and A1519) in the loop of a conserved hairpin near the 3'-end of 16S rRNA in the 30S particle. May play a critical role in biogenesis of 30S subunits.</text>
</comment>
<dbReference type="AlphaFoldDB" id="L1NI68"/>
<comment type="subcellular location">
    <subcellularLocation>
        <location evidence="7">Cytoplasm</location>
    </subcellularLocation>
</comment>
<evidence type="ECO:0000256" key="8">
    <source>
        <dbReference type="PROSITE-ProRule" id="PRU01026"/>
    </source>
</evidence>
<dbReference type="STRING" id="1127696.HMPREF9134_00098"/>
<comment type="catalytic activity">
    <reaction evidence="7">
        <text>adenosine(1518)/adenosine(1519) in 16S rRNA + 4 S-adenosyl-L-methionine = N(6)-dimethyladenosine(1518)/N(6)-dimethyladenosine(1519) in 16S rRNA + 4 S-adenosyl-L-homocysteine + 4 H(+)</text>
        <dbReference type="Rhea" id="RHEA:19609"/>
        <dbReference type="Rhea" id="RHEA-COMP:10232"/>
        <dbReference type="Rhea" id="RHEA-COMP:10233"/>
        <dbReference type="ChEBI" id="CHEBI:15378"/>
        <dbReference type="ChEBI" id="CHEBI:57856"/>
        <dbReference type="ChEBI" id="CHEBI:59789"/>
        <dbReference type="ChEBI" id="CHEBI:74411"/>
        <dbReference type="ChEBI" id="CHEBI:74493"/>
        <dbReference type="EC" id="2.1.1.182"/>
    </reaction>
</comment>
<dbReference type="GO" id="GO:0052908">
    <property type="term" value="F:16S rRNA (adenine(1518)-N(6)/adenine(1519)-N(6))-dimethyltransferase activity"/>
    <property type="evidence" value="ECO:0007669"/>
    <property type="project" value="UniProtKB-EC"/>
</dbReference>
<evidence type="ECO:0000313" key="10">
    <source>
        <dbReference type="EMBL" id="EKY03209.1"/>
    </source>
</evidence>
<dbReference type="Proteomes" id="UP000010408">
    <property type="component" value="Unassembled WGS sequence"/>
</dbReference>
<dbReference type="PATRIC" id="fig|1127696.3.peg.85"/>
<dbReference type="InterPro" id="IPR029063">
    <property type="entry name" value="SAM-dependent_MTases_sf"/>
</dbReference>
<comment type="caution">
    <text evidence="10">The sequence shown here is derived from an EMBL/GenBank/DDBJ whole genome shotgun (WGS) entry which is preliminary data.</text>
</comment>
<keyword evidence="4 7" id="KW-0808">Transferase</keyword>
<dbReference type="GO" id="GO:0005829">
    <property type="term" value="C:cytosol"/>
    <property type="evidence" value="ECO:0007669"/>
    <property type="project" value="TreeGrafter"/>
</dbReference>
<keyword evidence="3 7" id="KW-0489">Methyltransferase</keyword>
<dbReference type="FunFam" id="3.40.50.150:FF:000157">
    <property type="entry name" value="Ribosomal RNA small subunit methyltransferase A"/>
    <property type="match status" value="1"/>
</dbReference>
<keyword evidence="2 7" id="KW-0698">rRNA processing</keyword>
<dbReference type="NCBIfam" id="TIGR00755">
    <property type="entry name" value="ksgA"/>
    <property type="match status" value="1"/>
</dbReference>
<protein>
    <recommendedName>
        <fullName evidence="7">Ribosomal RNA small subunit methyltransferase A</fullName>
        <ecNumber evidence="7">2.1.1.182</ecNumber>
    </recommendedName>
    <alternativeName>
        <fullName evidence="7">16S rRNA (adenine(1518)-N(6)/adenine(1519)-N(6))-dimethyltransferase</fullName>
    </alternativeName>
    <alternativeName>
        <fullName evidence="7">16S rRNA dimethyladenosine transferase</fullName>
    </alternativeName>
    <alternativeName>
        <fullName evidence="7">16S rRNA dimethylase</fullName>
    </alternativeName>
    <alternativeName>
        <fullName evidence="7">S-adenosylmethionine-6-N', N'-adenosyl(rRNA) dimethyltransferase</fullName>
    </alternativeName>
</protein>
<dbReference type="Gene3D" id="1.10.8.100">
    <property type="entry name" value="Ribosomal RNA adenine dimethylase-like, domain 2"/>
    <property type="match status" value="1"/>
</dbReference>
<evidence type="ECO:0000256" key="2">
    <source>
        <dbReference type="ARBA" id="ARBA00022552"/>
    </source>
</evidence>
<feature type="binding site" evidence="7 8">
    <location>
        <position position="40"/>
    </location>
    <ligand>
        <name>S-adenosyl-L-methionine</name>
        <dbReference type="ChEBI" id="CHEBI:59789"/>
    </ligand>
</feature>
<dbReference type="EMBL" id="AMEQ01000003">
    <property type="protein sequence ID" value="EKY03209.1"/>
    <property type="molecule type" value="Genomic_DNA"/>
</dbReference>
<feature type="binding site" evidence="7 8">
    <location>
        <position position="106"/>
    </location>
    <ligand>
        <name>S-adenosyl-L-methionine</name>
        <dbReference type="ChEBI" id="CHEBI:59789"/>
    </ligand>
</feature>
<dbReference type="Gene3D" id="3.40.50.150">
    <property type="entry name" value="Vaccinia Virus protein VP39"/>
    <property type="match status" value="1"/>
</dbReference>
<dbReference type="InterPro" id="IPR023165">
    <property type="entry name" value="rRNA_Ade_diMease-like_C"/>
</dbReference>
<dbReference type="GO" id="GO:0003723">
    <property type="term" value="F:RNA binding"/>
    <property type="evidence" value="ECO:0007669"/>
    <property type="project" value="UniProtKB-UniRule"/>
</dbReference>
<gene>
    <name evidence="7" type="primary">rsmA</name>
    <name evidence="7" type="synonym">ksgA</name>
    <name evidence="10" type="ORF">HMPREF9134_00098</name>
</gene>
<dbReference type="Pfam" id="PF00398">
    <property type="entry name" value="RrnaAD"/>
    <property type="match status" value="1"/>
</dbReference>
<evidence type="ECO:0000256" key="7">
    <source>
        <dbReference type="HAMAP-Rule" id="MF_00607"/>
    </source>
</evidence>
<dbReference type="SUPFAM" id="SSF53335">
    <property type="entry name" value="S-adenosyl-L-methionine-dependent methyltransferases"/>
    <property type="match status" value="1"/>
</dbReference>
<evidence type="ECO:0000256" key="6">
    <source>
        <dbReference type="ARBA" id="ARBA00022884"/>
    </source>
</evidence>
<feature type="binding site" evidence="7 8">
    <location>
        <position position="15"/>
    </location>
    <ligand>
        <name>S-adenosyl-L-methionine</name>
        <dbReference type="ChEBI" id="CHEBI:59789"/>
    </ligand>
</feature>
<reference evidence="10 11" key="1">
    <citation type="submission" date="2012-05" db="EMBL/GenBank/DDBJ databases">
        <authorList>
            <person name="Weinstock G."/>
            <person name="Sodergren E."/>
            <person name="Lobos E.A."/>
            <person name="Fulton L."/>
            <person name="Fulton R."/>
            <person name="Courtney L."/>
            <person name="Fronick C."/>
            <person name="O'Laughlin M."/>
            <person name="Godfrey J."/>
            <person name="Wilson R.M."/>
            <person name="Miner T."/>
            <person name="Farmer C."/>
            <person name="Delehaunty K."/>
            <person name="Cordes M."/>
            <person name="Minx P."/>
            <person name="Tomlinson C."/>
            <person name="Chen J."/>
            <person name="Wollam A."/>
            <person name="Pepin K.H."/>
            <person name="Bhonagiri V."/>
            <person name="Zhang X."/>
            <person name="Suruliraj S."/>
            <person name="Warren W."/>
            <person name="Mitreva M."/>
            <person name="Mardis E.R."/>
            <person name="Wilson R.K."/>
        </authorList>
    </citation>
    <scope>NUCLEOTIDE SEQUENCE [LARGE SCALE GENOMIC DNA]</scope>
    <source>
        <strain evidence="10 11">F0037</strain>
    </source>
</reference>
<keyword evidence="5 7" id="KW-0949">S-adenosyl-L-methionine</keyword>
<evidence type="ECO:0000259" key="9">
    <source>
        <dbReference type="SMART" id="SM00650"/>
    </source>
</evidence>
<dbReference type="eggNOG" id="COG0030">
    <property type="taxonomic scope" value="Bacteria"/>
</dbReference>
<evidence type="ECO:0000256" key="4">
    <source>
        <dbReference type="ARBA" id="ARBA00022679"/>
    </source>
</evidence>
<dbReference type="RefSeq" id="WP_005468060.1">
    <property type="nucleotide sequence ID" value="NZ_KB291034.1"/>
</dbReference>
<dbReference type="InterPro" id="IPR001737">
    <property type="entry name" value="KsgA/Erm"/>
</dbReference>
<feature type="binding site" evidence="7 8">
    <location>
        <position position="61"/>
    </location>
    <ligand>
        <name>S-adenosyl-L-methionine</name>
        <dbReference type="ChEBI" id="CHEBI:59789"/>
    </ligand>
</feature>
<evidence type="ECO:0000256" key="1">
    <source>
        <dbReference type="ARBA" id="ARBA00022490"/>
    </source>
</evidence>
<comment type="similarity">
    <text evidence="7">Belongs to the class I-like SAM-binding methyltransferase superfamily. rRNA adenine N(6)-methyltransferase family. RsmA subfamily.</text>
</comment>
<evidence type="ECO:0000256" key="5">
    <source>
        <dbReference type="ARBA" id="ARBA00022691"/>
    </source>
</evidence>
<sequence length="260" mass="29811">MQQVKAKKALGQHFLTDLSIAERIADTLTEYRGLPVLEIGPGMGVLTQFLLQKGYDTHVIELDSESVTYLREHFPALEGRIIEGDFLRIPIEEYFAGDFPFCLIGNYPYNISSQIFFRVLDYRERIPFCSGMLQREVAKRLASPPGNKDYGILSVLLQAWYDVEYLFTVDEHVFNPPPKVKSGVIRLRRNARQSLGCSETLFKQVVKTGFNQRRKTLRNSLRGLFGSDYDYSDSIFSQRPEQLGVEEFISLTLRLEAHQG</sequence>
<dbReference type="HAMAP" id="MF_00607">
    <property type="entry name" value="16SrRNA_methyltr_A"/>
    <property type="match status" value="1"/>
</dbReference>
<dbReference type="InterPro" id="IPR020598">
    <property type="entry name" value="rRNA_Ade_methylase_Trfase_N"/>
</dbReference>
<dbReference type="PROSITE" id="PS51689">
    <property type="entry name" value="SAM_RNA_A_N6_MT"/>
    <property type="match status" value="1"/>
</dbReference>
<name>L1NI68_9PORP</name>
<proteinExistence type="inferred from homology"/>
<keyword evidence="1 7" id="KW-0963">Cytoplasm</keyword>
<feature type="binding site" evidence="7 8">
    <location>
        <position position="85"/>
    </location>
    <ligand>
        <name>S-adenosyl-L-methionine</name>
        <dbReference type="ChEBI" id="CHEBI:59789"/>
    </ligand>
</feature>
<evidence type="ECO:0000256" key="3">
    <source>
        <dbReference type="ARBA" id="ARBA00022603"/>
    </source>
</evidence>